<dbReference type="PANTHER" id="PTHR46696:SF6">
    <property type="entry name" value="P450, PUTATIVE (EUROFUNG)-RELATED"/>
    <property type="match status" value="1"/>
</dbReference>
<dbReference type="GO" id="GO:0020037">
    <property type="term" value="F:heme binding"/>
    <property type="evidence" value="ECO:0007669"/>
    <property type="project" value="InterPro"/>
</dbReference>
<dbReference type="EMBL" id="FQUX01000008">
    <property type="protein sequence ID" value="SHF83082.1"/>
    <property type="molecule type" value="Genomic_DNA"/>
</dbReference>
<dbReference type="InterPro" id="IPR001128">
    <property type="entry name" value="Cyt_P450"/>
</dbReference>
<dbReference type="GO" id="GO:0016705">
    <property type="term" value="F:oxidoreductase activity, acting on paired donors, with incorporation or reduction of molecular oxygen"/>
    <property type="evidence" value="ECO:0007669"/>
    <property type="project" value="InterPro"/>
</dbReference>
<evidence type="ECO:0000256" key="1">
    <source>
        <dbReference type="ARBA" id="ARBA00010617"/>
    </source>
</evidence>
<sequence>MNRIVYLLVKNGYLSGTNYLQFCETIGEILFTRTLNQKYHMKKSELPDPFEKARLDKGYGNLNDQNDPVTMLLRHKDVRKSAHNYKTFQSGAQPGRIVVPSEVNIRDARQIPFEVDPPLHGEYRAIIEPWFKRPLLPEYQEKLTAQISTLVDGILNKDSLEVVNEFALPLQSRALTLLLNTPFSEAETWISWGTHVFRSEGEALDGDKANILYNYIDEQIDRALKNPGDDMYSLLLSSEFQGKKLTREEVKGVMVLTFAGGRDTVINAVTNSISYLAEHPEALERFRQEPEIIGKAVEEFIRYFSPLTQMGRVVTEDTEVCEHAIKADSRISLCWASANRDTTVFENPNEIVLDRKINPHVGFGFSHHNCLGATHARQILKILLKTLAEKVGSIEIKDCKENIEHLDEFERKVGFNSIHVKFKSLT</sequence>
<gene>
    <name evidence="2" type="ORF">SAMN03080594_10821</name>
</gene>
<dbReference type="InterPro" id="IPR002397">
    <property type="entry name" value="Cyt_P450_B"/>
</dbReference>
<accession>A0A1M5EVL7</accession>
<dbReference type="SUPFAM" id="SSF48264">
    <property type="entry name" value="Cytochrome P450"/>
    <property type="match status" value="1"/>
</dbReference>
<dbReference type="PANTHER" id="PTHR46696">
    <property type="entry name" value="P450, PUTATIVE (EUROFUNG)-RELATED"/>
    <property type="match status" value="1"/>
</dbReference>
<reference evidence="3" key="1">
    <citation type="submission" date="2016-11" db="EMBL/GenBank/DDBJ databases">
        <authorList>
            <person name="Varghese N."/>
            <person name="Submissions S."/>
        </authorList>
    </citation>
    <scope>NUCLEOTIDE SEQUENCE [LARGE SCALE GENOMIC DNA]</scope>
    <source>
        <strain evidence="3">DSM 17539</strain>
    </source>
</reference>
<dbReference type="GO" id="GO:0005506">
    <property type="term" value="F:iron ion binding"/>
    <property type="evidence" value="ECO:0007669"/>
    <property type="project" value="InterPro"/>
</dbReference>
<dbReference type="GO" id="GO:0004497">
    <property type="term" value="F:monooxygenase activity"/>
    <property type="evidence" value="ECO:0007669"/>
    <property type="project" value="InterPro"/>
</dbReference>
<proteinExistence type="inferred from homology"/>
<name>A0A1M5EVL7_9FLAO</name>
<organism evidence="2 3">
    <name type="scientific">Arenibacter palladensis</name>
    <dbReference type="NCBI Taxonomy" id="237373"/>
    <lineage>
        <taxon>Bacteria</taxon>
        <taxon>Pseudomonadati</taxon>
        <taxon>Bacteroidota</taxon>
        <taxon>Flavobacteriia</taxon>
        <taxon>Flavobacteriales</taxon>
        <taxon>Flavobacteriaceae</taxon>
        <taxon>Arenibacter</taxon>
    </lineage>
</organism>
<dbReference type="Pfam" id="PF00067">
    <property type="entry name" value="p450"/>
    <property type="match status" value="1"/>
</dbReference>
<dbReference type="PRINTS" id="PR00359">
    <property type="entry name" value="BP450"/>
</dbReference>
<keyword evidence="3" id="KW-1185">Reference proteome</keyword>
<dbReference type="Gene3D" id="1.10.630.10">
    <property type="entry name" value="Cytochrome P450"/>
    <property type="match status" value="1"/>
</dbReference>
<evidence type="ECO:0008006" key="4">
    <source>
        <dbReference type="Google" id="ProtNLM"/>
    </source>
</evidence>
<comment type="similarity">
    <text evidence="1">Belongs to the cytochrome P450 family.</text>
</comment>
<evidence type="ECO:0000313" key="2">
    <source>
        <dbReference type="EMBL" id="SHF83082.1"/>
    </source>
</evidence>
<dbReference type="Proteomes" id="UP000184406">
    <property type="component" value="Unassembled WGS sequence"/>
</dbReference>
<evidence type="ECO:0000313" key="3">
    <source>
        <dbReference type="Proteomes" id="UP000184406"/>
    </source>
</evidence>
<dbReference type="AlphaFoldDB" id="A0A1M5EVL7"/>
<protein>
    <recommendedName>
        <fullName evidence="4">Cytochrome P450</fullName>
    </recommendedName>
</protein>
<dbReference type="InterPro" id="IPR036396">
    <property type="entry name" value="Cyt_P450_sf"/>
</dbReference>